<feature type="compositionally biased region" description="Basic and acidic residues" evidence="1">
    <location>
        <begin position="115"/>
        <end position="124"/>
    </location>
</feature>
<comment type="caution">
    <text evidence="2">The sequence shown here is derived from an EMBL/GenBank/DDBJ whole genome shotgun (WGS) entry which is preliminary data.</text>
</comment>
<sequence>MRVVVVRVRKRFGALGFDAALGRLVEEGLVRFSSFVLRKDGDHKAVVPLPAGLAAVVVADQAVTVHGALFGVEGESMSAVRTATFQLAFPRTPQAVVVPVHRDLRGGGGVPRTGHAGERGDLLHCPDTGPRNEGVGHRDRQPLRLTDTRLSPPRAHPTAAVRRTAPPRPR</sequence>
<feature type="compositionally biased region" description="Low complexity" evidence="1">
    <location>
        <begin position="152"/>
        <end position="164"/>
    </location>
</feature>
<keyword evidence="3" id="KW-1185">Reference proteome</keyword>
<dbReference type="AlphaFoldDB" id="A0A117R4J8"/>
<evidence type="ECO:0000313" key="2">
    <source>
        <dbReference type="EMBL" id="KUN70721.1"/>
    </source>
</evidence>
<reference evidence="2 3" key="1">
    <citation type="submission" date="2015-10" db="EMBL/GenBank/DDBJ databases">
        <title>Draft genome sequence of Streptomyces griseorubiginosus DSM 40469, type strain for the species Streptomyces griseorubiginosus.</title>
        <authorList>
            <person name="Ruckert C."/>
            <person name="Winkler A."/>
            <person name="Kalinowski J."/>
            <person name="Kampfer P."/>
            <person name="Glaeser S."/>
        </authorList>
    </citation>
    <scope>NUCLEOTIDE SEQUENCE [LARGE SCALE GENOMIC DNA]</scope>
    <source>
        <strain evidence="2 3">DSM 40469</strain>
    </source>
</reference>
<evidence type="ECO:0000256" key="1">
    <source>
        <dbReference type="SAM" id="MobiDB-lite"/>
    </source>
</evidence>
<feature type="region of interest" description="Disordered" evidence="1">
    <location>
        <begin position="106"/>
        <end position="170"/>
    </location>
</feature>
<proteinExistence type="predicted"/>
<organism evidence="2 3">
    <name type="scientific">Streptomyces griseorubiginosus</name>
    <dbReference type="NCBI Taxonomy" id="67304"/>
    <lineage>
        <taxon>Bacteria</taxon>
        <taxon>Bacillati</taxon>
        <taxon>Actinomycetota</taxon>
        <taxon>Actinomycetes</taxon>
        <taxon>Kitasatosporales</taxon>
        <taxon>Streptomycetaceae</taxon>
        <taxon>Streptomyces</taxon>
    </lineage>
</organism>
<accession>A0A117R4J8</accession>
<name>A0A117R4J8_9ACTN</name>
<evidence type="ECO:0000313" key="3">
    <source>
        <dbReference type="Proteomes" id="UP000054375"/>
    </source>
</evidence>
<dbReference type="EMBL" id="LMWV01000003">
    <property type="protein sequence ID" value="KUN70721.1"/>
    <property type="molecule type" value="Genomic_DNA"/>
</dbReference>
<protein>
    <submittedName>
        <fullName evidence="2">Uncharacterized protein</fullName>
    </submittedName>
</protein>
<dbReference type="Proteomes" id="UP000054375">
    <property type="component" value="Unassembled WGS sequence"/>
</dbReference>
<gene>
    <name evidence="2" type="ORF">AQJ54_06565</name>
</gene>